<dbReference type="EMBL" id="CP041614">
    <property type="protein sequence ID" value="QDO86352.1"/>
    <property type="molecule type" value="Genomic_DNA"/>
</dbReference>
<evidence type="ECO:0000256" key="1">
    <source>
        <dbReference type="SAM" id="MobiDB-lite"/>
    </source>
</evidence>
<accession>A0ABX5X4S5</accession>
<name>A0ABX5X4S5_9GAMM</name>
<evidence type="ECO:0000313" key="2">
    <source>
        <dbReference type="EMBL" id="QDO86352.1"/>
    </source>
</evidence>
<protein>
    <submittedName>
        <fullName evidence="2">Type III secretion protein</fullName>
    </submittedName>
</protein>
<reference evidence="2 3" key="1">
    <citation type="submission" date="2019-07" db="EMBL/GenBank/DDBJ databases">
        <title>Shewanella sp. YLB-06 whole genomic sequence.</title>
        <authorList>
            <person name="Yu L."/>
        </authorList>
    </citation>
    <scope>NUCLEOTIDE SEQUENCE [LARGE SCALE GENOMIC DNA]</scope>
    <source>
        <strain evidence="2 3">YLB-06</strain>
    </source>
</reference>
<organism evidence="2 3">
    <name type="scientific">Shewanella psychropiezotolerans</name>
    <dbReference type="NCBI Taxonomy" id="2593655"/>
    <lineage>
        <taxon>Bacteria</taxon>
        <taxon>Pseudomonadati</taxon>
        <taxon>Pseudomonadota</taxon>
        <taxon>Gammaproteobacteria</taxon>
        <taxon>Alteromonadales</taxon>
        <taxon>Shewanellaceae</taxon>
        <taxon>Shewanella</taxon>
    </lineage>
</organism>
<gene>
    <name evidence="2" type="ORF">FM037_27650</name>
</gene>
<keyword evidence="3" id="KW-1185">Reference proteome</keyword>
<dbReference type="Pfam" id="PF07216">
    <property type="entry name" value="LcrG"/>
    <property type="match status" value="1"/>
</dbReference>
<dbReference type="Proteomes" id="UP000315947">
    <property type="component" value="Chromosome"/>
</dbReference>
<dbReference type="RefSeq" id="WP_144048639.1">
    <property type="nucleotide sequence ID" value="NZ_CP041614.1"/>
</dbReference>
<proteinExistence type="predicted"/>
<dbReference type="InterPro" id="IPR009863">
    <property type="entry name" value="T3SS_LcrG_PcrG"/>
</dbReference>
<feature type="region of interest" description="Disordered" evidence="1">
    <location>
        <begin position="78"/>
        <end position="101"/>
    </location>
</feature>
<sequence length="101" mass="11107">MAEPEHNAFVATIAEAQKAIDNADQRTELVSEMLAGLGVSHLAASAIFDNQAMDPKLTQQAEKDLLHEVHRQRRAALAANPTLGVKDSKKRRPTMMRGMMI</sequence>
<evidence type="ECO:0000313" key="3">
    <source>
        <dbReference type="Proteomes" id="UP000315947"/>
    </source>
</evidence>